<dbReference type="PROSITE" id="PS51175">
    <property type="entry name" value="CBM6"/>
    <property type="match status" value="1"/>
</dbReference>
<keyword evidence="10" id="KW-1185">Reference proteome</keyword>
<protein>
    <submittedName>
        <fullName evidence="9">S-layer homology domain-containing protein</fullName>
    </submittedName>
</protein>
<dbReference type="InterPro" id="IPR005087">
    <property type="entry name" value="CBM11"/>
</dbReference>
<evidence type="ECO:0000256" key="1">
    <source>
        <dbReference type="ARBA" id="ARBA00007754"/>
    </source>
</evidence>
<evidence type="ECO:0000256" key="3">
    <source>
        <dbReference type="ARBA" id="ARBA00023295"/>
    </source>
</evidence>
<feature type="domain" description="SLH" evidence="7">
    <location>
        <begin position="151"/>
        <end position="220"/>
    </location>
</feature>
<evidence type="ECO:0000313" key="9">
    <source>
        <dbReference type="EMBL" id="SDE80320.1"/>
    </source>
</evidence>
<organism evidence="9 10">
    <name type="scientific">Fontibacillus panacisegetis</name>
    <dbReference type="NCBI Taxonomy" id="670482"/>
    <lineage>
        <taxon>Bacteria</taxon>
        <taxon>Bacillati</taxon>
        <taxon>Bacillota</taxon>
        <taxon>Bacilli</taxon>
        <taxon>Bacillales</taxon>
        <taxon>Paenibacillaceae</taxon>
        <taxon>Fontibacillus</taxon>
    </lineage>
</organism>
<dbReference type="Gene3D" id="2.60.120.430">
    <property type="entry name" value="Galactose-binding lectin"/>
    <property type="match status" value="1"/>
</dbReference>
<dbReference type="GO" id="GO:0001681">
    <property type="term" value="F:sialate O-acetylesterase activity"/>
    <property type="evidence" value="ECO:0007669"/>
    <property type="project" value="InterPro"/>
</dbReference>
<feature type="domain" description="GH26" evidence="8">
    <location>
        <begin position="429"/>
        <end position="776"/>
    </location>
</feature>
<dbReference type="Gene3D" id="3.40.50.1110">
    <property type="entry name" value="SGNH hydrolase"/>
    <property type="match status" value="1"/>
</dbReference>
<dbReference type="STRING" id="670482.SAMN04488542_102183"/>
<dbReference type="InterPro" id="IPR022790">
    <property type="entry name" value="GH26_dom"/>
</dbReference>
<sequence length="1610" mass="173480">MRSARKGIIIFLIMILLFTTIVQGTVSADSLTGTSSAVSVNQTSQSQHWAQSSIDKWTRLGVVKGYEDGSFHPNQQVTRAELATMINRIFGYTQASGQSFADVPKDAWYSNALSIAKEAGYYEGYPGNLAKATTSVSRQDAVTLIVKAFYLKSQGDGASKAYSDYDAIRPYAREAIAALSDVVKGYPDGSFKPDKSISRAEVVKVFDSLVSELYTSAGTYIGGKINNHAVINADGVTLKDSDISGNLYLSAGIGNGDATLENSQIKGTTYVAGGGENSIHVNQTTVGDLVVQRPDGKVRIVFSKKSNAGNITVNSPAILVFDGDSVLNHLTINSDGAGTIIEGTSTISEITVLADGVTVNGQLLAKNTSYVLKQGKLEVVGTTTNTTGTTGTGTSGSSGSGSSGGSGSPVDPVDPVDKTIDLVDMNATAETRSLFQYLNEARGTQVLFGHQHDTTEGLSITAKDGTQSDVLNAVGDLPGVFGWDTLSLEGKEKPGVGLNNKQQNRDNLIAVMKKAYEEGGVLTLSAHMPNFVTGGDFNDTKGKVVSSILPGGEKNEEYNQFLDMIADFANNLKDDDNKPIPVIFRPFHEQNGGWFWWGAPYRTKEQYIELYRYTVEYLRDVKGVNNFLYAFSPNSSFNNSEATYMETYPGDEYVDVLGFDSYYNGSSEGWFEGALQDAKLVSRLADSKGKVAALTEFGYSNLRPSGTNDLHFFTKLLDALKSDPDAKKMAYMMTWANFSTNNFFVPYKNGLNGLGDHELLPDLVDYYNDPYTSFNKEVKTDNIYTKDVEASNKRPYLHIATPTNNETVLTESASLIRTRVLHQNTEKVVYLIGSDSVEHPMTIDNSGFYYTASWTPGAALSGLSTTITVKSYAKDGSVIKQTIQVYVNDTLPNSNTLVVDTFEDYNGNNELLDNAYSPGGDLSTISLDSEHKNSGQYGLKFAYNVGVQGYTGQTKNMDNVDWSEANQLKFWYEPDGSNQKMVIQIKMSGISFEAYPSLAGKTAGEIAIPFSEFKPAPWDTANAGQVITKQYLKDIQTFSIFVNKNSSVDATTGTLYFDDIQAFNDGTGGVPGGSTAAGPQLLYGFETDTQGWTIDSNTASAEAVTVTSEASTEGSQALRVAFSLAGTEFELMKNVSLDLSAVDTLSAKVKLSNGTGKARLYIKTSNWTWTDSGPFDVDSTAFTTLSLPLAGISDLSQVRVIGVKFDSFSGSGNAAAYLDEVRISSDSVIPENPNTIKFEAESGTLNGGVAVSTESGGFSGSGYVTGFKTSGDTLQIPVNLERAGTYMLAIRYKTIGGSKVNTVKLNGTTLANYTFAEAGVWKDAVLGQYDFKAGANTIEIATSWGWMDIDYIQLTGGEGPVTSVNLKSSGASGAVDIPVTLYALADNSAEYRFLARKAGGEWEYVNNYSKTYSYVWTAPGSGEYELKAYARQIGSNAEFDAESAILNYTALPDYTGKPLVNPMFSSHMVLQRDKEVAIWGWAEPGTEISVKLDETTFTGTTDSNGNWKVPIGVNQTGESHTITVKGAGQTVTFTDILFGDVYLTSGQSNMAFPMSQVTNAATEISNANNPNIRFFTVPQLTSRYPVSMVTSQKQWQVASPETVPGLTAVG</sequence>
<dbReference type="SUPFAM" id="SSF52266">
    <property type="entry name" value="SGNH hydrolase"/>
    <property type="match status" value="1"/>
</dbReference>
<feature type="active site" description="Nucleophile" evidence="4">
    <location>
        <position position="696"/>
    </location>
</feature>
<dbReference type="Gene3D" id="3.20.20.80">
    <property type="entry name" value="Glycosidases"/>
    <property type="match status" value="1"/>
</dbReference>
<dbReference type="GO" id="GO:0006080">
    <property type="term" value="P:substituted mannan metabolic process"/>
    <property type="evidence" value="ECO:0007669"/>
    <property type="project" value="InterPro"/>
</dbReference>
<dbReference type="InterPro" id="IPR000805">
    <property type="entry name" value="Glyco_hydro_26"/>
</dbReference>
<dbReference type="InterPro" id="IPR036514">
    <property type="entry name" value="SGNH_hydro_sf"/>
</dbReference>
<dbReference type="GO" id="GO:0030246">
    <property type="term" value="F:carbohydrate binding"/>
    <property type="evidence" value="ECO:0007669"/>
    <property type="project" value="InterPro"/>
</dbReference>
<dbReference type="EMBL" id="FNBG01000002">
    <property type="protein sequence ID" value="SDE80320.1"/>
    <property type="molecule type" value="Genomic_DNA"/>
</dbReference>
<dbReference type="InterPro" id="IPR005084">
    <property type="entry name" value="CBM6"/>
</dbReference>
<name>A0A1G7FWR4_9BACL</name>
<accession>A0A1G7FWR4</accession>
<evidence type="ECO:0000259" key="6">
    <source>
        <dbReference type="PROSITE" id="PS51175"/>
    </source>
</evidence>
<dbReference type="InterPro" id="IPR017853">
    <property type="entry name" value="GH"/>
</dbReference>
<dbReference type="PRINTS" id="PR00739">
    <property type="entry name" value="GLHYDRLASE26"/>
</dbReference>
<comment type="similarity">
    <text evidence="1 4">Belongs to the glycosyl hydrolase 26 family.</text>
</comment>
<dbReference type="Pfam" id="PF16990">
    <property type="entry name" value="CBM_35"/>
    <property type="match status" value="1"/>
</dbReference>
<reference evidence="9 10" key="1">
    <citation type="submission" date="2016-10" db="EMBL/GenBank/DDBJ databases">
        <authorList>
            <person name="de Groot N.N."/>
        </authorList>
    </citation>
    <scope>NUCLEOTIDE SEQUENCE [LARGE SCALE GENOMIC DNA]</scope>
    <source>
        <strain evidence="9 10">DSM 28129</strain>
    </source>
</reference>
<dbReference type="Pfam" id="PF00395">
    <property type="entry name" value="SLH"/>
    <property type="match status" value="2"/>
</dbReference>
<keyword evidence="3 4" id="KW-0326">Glycosidase</keyword>
<gene>
    <name evidence="9" type="ORF">SAMN04488542_102183</name>
</gene>
<dbReference type="InterPro" id="IPR049475">
    <property type="entry name" value="Mann_GBD_bact"/>
</dbReference>
<dbReference type="Proteomes" id="UP000198972">
    <property type="component" value="Unassembled WGS sequence"/>
</dbReference>
<dbReference type="GO" id="GO:0016985">
    <property type="term" value="F:mannan endo-1,4-beta-mannosidase activity"/>
    <property type="evidence" value="ECO:0007669"/>
    <property type="project" value="InterPro"/>
</dbReference>
<dbReference type="RefSeq" id="WP_091226726.1">
    <property type="nucleotide sequence ID" value="NZ_FNBG01000002.1"/>
</dbReference>
<dbReference type="PROSITE" id="PS51272">
    <property type="entry name" value="SLH"/>
    <property type="match status" value="2"/>
</dbReference>
<feature type="region of interest" description="Disordered" evidence="5">
    <location>
        <begin position="382"/>
        <end position="415"/>
    </location>
</feature>
<dbReference type="GO" id="GO:0008810">
    <property type="term" value="F:cellulase activity"/>
    <property type="evidence" value="ECO:0007669"/>
    <property type="project" value="InterPro"/>
</dbReference>
<evidence type="ECO:0000256" key="5">
    <source>
        <dbReference type="SAM" id="MobiDB-lite"/>
    </source>
</evidence>
<dbReference type="SUPFAM" id="SSF51445">
    <property type="entry name" value="(Trans)glycosidases"/>
    <property type="match status" value="1"/>
</dbReference>
<keyword evidence="2 4" id="KW-0378">Hydrolase</keyword>
<evidence type="ECO:0000256" key="4">
    <source>
        <dbReference type="PROSITE-ProRule" id="PRU01100"/>
    </source>
</evidence>
<feature type="active site" description="Proton donor" evidence="4">
    <location>
        <position position="589"/>
    </location>
</feature>
<evidence type="ECO:0000259" key="8">
    <source>
        <dbReference type="PROSITE" id="PS51764"/>
    </source>
</evidence>
<dbReference type="CDD" id="cd04086">
    <property type="entry name" value="CBM35_mannanase-like"/>
    <property type="match status" value="1"/>
</dbReference>
<feature type="compositionally biased region" description="Gly residues" evidence="5">
    <location>
        <begin position="390"/>
        <end position="407"/>
    </location>
</feature>
<dbReference type="Pfam" id="PF02156">
    <property type="entry name" value="Glyco_hydro_26"/>
    <property type="match status" value="1"/>
</dbReference>
<proteinExistence type="inferred from homology"/>
<dbReference type="InterPro" id="IPR001119">
    <property type="entry name" value="SLH_dom"/>
</dbReference>
<dbReference type="PANTHER" id="PTHR22901:SF0">
    <property type="entry name" value="SIALATE O-ACETYLESTERASE"/>
    <property type="match status" value="1"/>
</dbReference>
<dbReference type="Pfam" id="PF21253">
    <property type="entry name" value="Mann_GBD_bact"/>
    <property type="match status" value="1"/>
</dbReference>
<dbReference type="Pfam" id="PF03425">
    <property type="entry name" value="CBM_11"/>
    <property type="match status" value="1"/>
</dbReference>
<feature type="domain" description="CBM6" evidence="6">
    <location>
        <begin position="1236"/>
        <end position="1355"/>
    </location>
</feature>
<dbReference type="InterPro" id="IPR008979">
    <property type="entry name" value="Galactose-bd-like_sf"/>
</dbReference>
<dbReference type="GO" id="GO:0030245">
    <property type="term" value="P:cellulose catabolic process"/>
    <property type="evidence" value="ECO:0007669"/>
    <property type="project" value="InterPro"/>
</dbReference>
<dbReference type="InterPro" id="IPR013783">
    <property type="entry name" value="Ig-like_fold"/>
</dbReference>
<evidence type="ECO:0000313" key="10">
    <source>
        <dbReference type="Proteomes" id="UP000198972"/>
    </source>
</evidence>
<evidence type="ECO:0000259" key="7">
    <source>
        <dbReference type="PROSITE" id="PS51272"/>
    </source>
</evidence>
<dbReference type="PROSITE" id="PS51764">
    <property type="entry name" value="GH26"/>
    <property type="match status" value="1"/>
</dbReference>
<dbReference type="Gene3D" id="2.60.40.10">
    <property type="entry name" value="Immunoglobulins"/>
    <property type="match status" value="2"/>
</dbReference>
<feature type="domain" description="SLH" evidence="7">
    <location>
        <begin position="37"/>
        <end position="100"/>
    </location>
</feature>
<dbReference type="Gene3D" id="2.60.120.260">
    <property type="entry name" value="Galactose-binding domain-like"/>
    <property type="match status" value="2"/>
</dbReference>
<dbReference type="InterPro" id="IPR039329">
    <property type="entry name" value="SIAE"/>
</dbReference>
<evidence type="ECO:0000256" key="2">
    <source>
        <dbReference type="ARBA" id="ARBA00022801"/>
    </source>
</evidence>
<dbReference type="PANTHER" id="PTHR22901">
    <property type="entry name" value="SIALATE O-ACETYLESTERASE"/>
    <property type="match status" value="1"/>
</dbReference>
<feature type="non-terminal residue" evidence="9">
    <location>
        <position position="1610"/>
    </location>
</feature>
<dbReference type="SUPFAM" id="SSF49785">
    <property type="entry name" value="Galactose-binding domain-like"/>
    <property type="match status" value="3"/>
</dbReference>